<dbReference type="AlphaFoldDB" id="A0A1B1AGN4"/>
<keyword evidence="3" id="KW-1185">Reference proteome</keyword>
<reference evidence="2 3" key="1">
    <citation type="submission" date="2015-11" db="EMBL/GenBank/DDBJ databases">
        <title>Whole-Genome Sequence of Candidatus Oderbacter manganicum from the National Park Lower Oder Valley, Germany.</title>
        <authorList>
            <person name="Braun B."/>
            <person name="Liere K."/>
            <person name="Szewzyk U."/>
        </authorList>
    </citation>
    <scope>NUCLEOTIDE SEQUENCE [LARGE SCALE GENOMIC DNA]</scope>
    <source>
        <strain evidence="2 3">OTSz_A_272</strain>
    </source>
</reference>
<dbReference type="EMBL" id="CP013244">
    <property type="protein sequence ID" value="ANP45723.1"/>
    <property type="molecule type" value="Genomic_DNA"/>
</dbReference>
<evidence type="ECO:0000313" key="2">
    <source>
        <dbReference type="EMBL" id="ANP45723.1"/>
    </source>
</evidence>
<dbReference type="InParanoid" id="A0A1B1AGN4"/>
<proteinExistence type="predicted"/>
<protein>
    <submittedName>
        <fullName evidence="2">Uncharacterized protein</fullName>
    </submittedName>
</protein>
<dbReference type="KEGG" id="cbot:ATE48_07225"/>
<dbReference type="RefSeq" id="WP_066769516.1">
    <property type="nucleotide sequence ID" value="NZ_CP013244.1"/>
</dbReference>
<feature type="transmembrane region" description="Helical" evidence="1">
    <location>
        <begin position="36"/>
        <end position="60"/>
    </location>
</feature>
<evidence type="ECO:0000313" key="3">
    <source>
        <dbReference type="Proteomes" id="UP000092498"/>
    </source>
</evidence>
<dbReference type="Proteomes" id="UP000092498">
    <property type="component" value="Chromosome"/>
</dbReference>
<organism evidence="2 3">
    <name type="scientific">Candidatus Viadribacter manganicus</name>
    <dbReference type="NCBI Taxonomy" id="1759059"/>
    <lineage>
        <taxon>Bacteria</taxon>
        <taxon>Pseudomonadati</taxon>
        <taxon>Pseudomonadota</taxon>
        <taxon>Alphaproteobacteria</taxon>
        <taxon>Hyphomonadales</taxon>
        <taxon>Hyphomonadaceae</taxon>
        <taxon>Candidatus Viadribacter</taxon>
    </lineage>
</organism>
<keyword evidence="1" id="KW-1133">Transmembrane helix</keyword>
<dbReference type="STRING" id="1759059.ATE48_07225"/>
<sequence>MHNIAKQRASRSAFIVVSNPSGAGARAKANPKFTGLFLLGAVLASLTLWAMLFALGFALFSH</sequence>
<keyword evidence="1" id="KW-0472">Membrane</keyword>
<keyword evidence="1" id="KW-0812">Transmembrane</keyword>
<accession>A0A1B1AGN4</accession>
<evidence type="ECO:0000256" key="1">
    <source>
        <dbReference type="SAM" id="Phobius"/>
    </source>
</evidence>
<gene>
    <name evidence="2" type="ORF">ATE48_07225</name>
</gene>
<name>A0A1B1AGN4_9PROT</name>